<dbReference type="RefSeq" id="WP_251934690.1">
    <property type="nucleotide sequence ID" value="NZ_CP098747.1"/>
</dbReference>
<evidence type="ECO:0000259" key="6">
    <source>
        <dbReference type="Pfam" id="PF25137"/>
    </source>
</evidence>
<evidence type="ECO:0000259" key="5">
    <source>
        <dbReference type="Pfam" id="PF00465"/>
    </source>
</evidence>
<comment type="cofactor">
    <cofactor evidence="1">
        <name>Fe cation</name>
        <dbReference type="ChEBI" id="CHEBI:24875"/>
    </cofactor>
</comment>
<evidence type="ECO:0000256" key="2">
    <source>
        <dbReference type="ARBA" id="ARBA00007358"/>
    </source>
</evidence>
<protein>
    <submittedName>
        <fullName evidence="7">Phosphonoacetaldehyde reductase</fullName>
    </submittedName>
</protein>
<dbReference type="NCBIfam" id="TIGR03405">
    <property type="entry name" value="Phn_Fe-ADH"/>
    <property type="match status" value="1"/>
</dbReference>
<dbReference type="InterPro" id="IPR017775">
    <property type="entry name" value="ADH_Fe_PsrA-like"/>
</dbReference>
<reference evidence="7" key="1">
    <citation type="submission" date="2022-06" db="EMBL/GenBank/DDBJ databases">
        <title>Sneathiella actinostolidae sp. nov., isolated from a sea anemonein the Western Pacific Ocean.</title>
        <authorList>
            <person name="Wei M.J."/>
        </authorList>
    </citation>
    <scope>NUCLEOTIDE SEQUENCE</scope>
    <source>
        <strain evidence="7">PHK-P5</strain>
    </source>
</reference>
<dbReference type="PANTHER" id="PTHR11496">
    <property type="entry name" value="ALCOHOL DEHYDROGENASE"/>
    <property type="match status" value="1"/>
</dbReference>
<accession>A0ABY4W8I3</accession>
<keyword evidence="4" id="KW-0520">NAD</keyword>
<dbReference type="InterPro" id="IPR039697">
    <property type="entry name" value="Alcohol_dehydrogenase_Fe"/>
</dbReference>
<proteinExistence type="inferred from homology"/>
<evidence type="ECO:0000313" key="8">
    <source>
        <dbReference type="Proteomes" id="UP001056291"/>
    </source>
</evidence>
<dbReference type="PANTHER" id="PTHR11496:SF102">
    <property type="entry name" value="ALCOHOL DEHYDROGENASE 4"/>
    <property type="match status" value="1"/>
</dbReference>
<name>A0ABY4W8I3_9PROT</name>
<dbReference type="Gene3D" id="1.20.1090.10">
    <property type="entry name" value="Dehydroquinate synthase-like - alpha domain"/>
    <property type="match status" value="1"/>
</dbReference>
<dbReference type="InterPro" id="IPR056798">
    <property type="entry name" value="ADH_Fe_C"/>
</dbReference>
<dbReference type="CDD" id="cd08182">
    <property type="entry name" value="HEPD"/>
    <property type="match status" value="1"/>
</dbReference>
<comment type="similarity">
    <text evidence="2">Belongs to the iron-containing alcohol dehydrogenase family.</text>
</comment>
<keyword evidence="8" id="KW-1185">Reference proteome</keyword>
<dbReference type="Pfam" id="PF00465">
    <property type="entry name" value="Fe-ADH"/>
    <property type="match status" value="1"/>
</dbReference>
<dbReference type="Proteomes" id="UP001056291">
    <property type="component" value="Chromosome"/>
</dbReference>
<dbReference type="Gene3D" id="3.40.50.1970">
    <property type="match status" value="1"/>
</dbReference>
<sequence length="366" mass="39820">MWQFENPVSVCFGAGALNRIADLIEGRPYCLVTYKDPFFAELTEKVTSMAGSPDVIVNNITTNPDFLSLSQSCRHFANKATTDTIIIALGGGSVIDAAKVLASSNDGFEVVKRFLETGEGEDRLGSRPLIAVPTTAGTGSEVTCWATVWDTVAQKKYSLARHDLYPTHAVVDPELMLGLPRDLTISTGLDALSHALESLWNRSCNPISAIHAVFAAKEIIDILPRLANDLQNLELRSRAAQASLFAGLAFSNTKTALAHSVSYPITLKYGVPHGLACSFSLPMVLASVIGADETCDKYLRQIFGDNLHNAIADLENFLHRLDVSTRASSYGVKRDEWKELLTSALAGERGRNFIGTKERVLENFTL</sequence>
<feature type="domain" description="Alcohol dehydrogenase iron-type/glycerol dehydrogenase GldA" evidence="5">
    <location>
        <begin position="7"/>
        <end position="173"/>
    </location>
</feature>
<evidence type="ECO:0000256" key="4">
    <source>
        <dbReference type="ARBA" id="ARBA00023027"/>
    </source>
</evidence>
<evidence type="ECO:0000256" key="3">
    <source>
        <dbReference type="ARBA" id="ARBA00023002"/>
    </source>
</evidence>
<organism evidence="7 8">
    <name type="scientific">Sneathiella marina</name>
    <dbReference type="NCBI Taxonomy" id="2950108"/>
    <lineage>
        <taxon>Bacteria</taxon>
        <taxon>Pseudomonadati</taxon>
        <taxon>Pseudomonadota</taxon>
        <taxon>Alphaproteobacteria</taxon>
        <taxon>Sneathiellales</taxon>
        <taxon>Sneathiellaceae</taxon>
        <taxon>Sneathiella</taxon>
    </lineage>
</organism>
<gene>
    <name evidence="7" type="ORF">NBZ79_01135</name>
</gene>
<dbReference type="PROSITE" id="PS00913">
    <property type="entry name" value="ADH_IRON_1"/>
    <property type="match status" value="1"/>
</dbReference>
<evidence type="ECO:0000256" key="1">
    <source>
        <dbReference type="ARBA" id="ARBA00001962"/>
    </source>
</evidence>
<dbReference type="SUPFAM" id="SSF56796">
    <property type="entry name" value="Dehydroquinate synthase-like"/>
    <property type="match status" value="1"/>
</dbReference>
<dbReference type="InterPro" id="IPR018211">
    <property type="entry name" value="ADH_Fe_CS"/>
</dbReference>
<dbReference type="InterPro" id="IPR035873">
    <property type="entry name" value="PhpC"/>
</dbReference>
<dbReference type="EMBL" id="CP098747">
    <property type="protein sequence ID" value="USG61579.1"/>
    <property type="molecule type" value="Genomic_DNA"/>
</dbReference>
<dbReference type="Pfam" id="PF25137">
    <property type="entry name" value="ADH_Fe_C"/>
    <property type="match status" value="1"/>
</dbReference>
<evidence type="ECO:0000313" key="7">
    <source>
        <dbReference type="EMBL" id="USG61579.1"/>
    </source>
</evidence>
<keyword evidence="3" id="KW-0560">Oxidoreductase</keyword>
<feature type="domain" description="Fe-containing alcohol dehydrogenase-like C-terminal" evidence="6">
    <location>
        <begin position="184"/>
        <end position="346"/>
    </location>
</feature>
<dbReference type="InterPro" id="IPR001670">
    <property type="entry name" value="ADH_Fe/GldA"/>
</dbReference>